<organism evidence="3 4">
    <name type="scientific">Plantibacter flavus</name>
    <dbReference type="NCBI Taxonomy" id="150123"/>
    <lineage>
        <taxon>Bacteria</taxon>
        <taxon>Bacillati</taxon>
        <taxon>Actinomycetota</taxon>
        <taxon>Actinomycetes</taxon>
        <taxon>Micrococcales</taxon>
        <taxon>Microbacteriaceae</taxon>
        <taxon>Plantibacter</taxon>
    </lineage>
</organism>
<dbReference type="InterPro" id="IPR036291">
    <property type="entry name" value="NAD(P)-bd_dom_sf"/>
</dbReference>
<dbReference type="Gene3D" id="3.40.50.720">
    <property type="entry name" value="NAD(P)-binding Rossmann-like Domain"/>
    <property type="match status" value="1"/>
</dbReference>
<comment type="similarity">
    <text evidence="1">Belongs to the short-chain dehydrogenases/reductases (SDR) family.</text>
</comment>
<proteinExistence type="inferred from homology"/>
<dbReference type="NCBIfam" id="NF004846">
    <property type="entry name" value="PRK06197.1"/>
    <property type="match status" value="1"/>
</dbReference>
<dbReference type="PANTHER" id="PTHR43157">
    <property type="entry name" value="PHOSPHATIDYLINOSITOL-GLYCAN BIOSYNTHESIS CLASS F PROTEIN-RELATED"/>
    <property type="match status" value="1"/>
</dbReference>
<dbReference type="PROSITE" id="PS00061">
    <property type="entry name" value="ADH_SHORT"/>
    <property type="match status" value="1"/>
</dbReference>
<dbReference type="Proteomes" id="UP000266915">
    <property type="component" value="Unassembled WGS sequence"/>
</dbReference>
<dbReference type="InterPro" id="IPR020904">
    <property type="entry name" value="Sc_DH/Rdtase_CS"/>
</dbReference>
<dbReference type="EMBL" id="RKHL01000001">
    <property type="protein sequence ID" value="ROR82082.1"/>
    <property type="molecule type" value="Genomic_DNA"/>
</dbReference>
<reference evidence="3 4" key="1">
    <citation type="submission" date="2018-11" db="EMBL/GenBank/DDBJ databases">
        <title>Sequencing the genomes of 1000 actinobacteria strains.</title>
        <authorList>
            <person name="Klenk H.-P."/>
        </authorList>
    </citation>
    <scope>NUCLEOTIDE SEQUENCE [LARGE SCALE GENOMIC DNA]</scope>
    <source>
        <strain evidence="3 4">DSM 14012</strain>
    </source>
</reference>
<dbReference type="InterPro" id="IPR002347">
    <property type="entry name" value="SDR_fam"/>
</dbReference>
<name>A0A3N2C3I8_9MICO</name>
<gene>
    <name evidence="3" type="ORF">EDD42_2164</name>
</gene>
<dbReference type="CDD" id="cd05327">
    <property type="entry name" value="retinol-DH_like_SDR_c_like"/>
    <property type="match status" value="1"/>
</dbReference>
<evidence type="ECO:0000256" key="1">
    <source>
        <dbReference type="ARBA" id="ARBA00006484"/>
    </source>
</evidence>
<dbReference type="RefSeq" id="WP_085514400.1">
    <property type="nucleotide sequence ID" value="NZ_FXAP01000009.1"/>
</dbReference>
<dbReference type="AlphaFoldDB" id="A0A3N2C3I8"/>
<dbReference type="Pfam" id="PF00106">
    <property type="entry name" value="adh_short"/>
    <property type="match status" value="1"/>
</dbReference>
<dbReference type="PRINTS" id="PR00081">
    <property type="entry name" value="GDHRDH"/>
</dbReference>
<evidence type="ECO:0000256" key="2">
    <source>
        <dbReference type="ARBA" id="ARBA00023002"/>
    </source>
</evidence>
<evidence type="ECO:0000313" key="3">
    <source>
        <dbReference type="EMBL" id="ROR82082.1"/>
    </source>
</evidence>
<protein>
    <submittedName>
        <fullName evidence="3">NAD(P)-dependent dehydrogenase (Short-subunit alcohol dehydrogenase family)</fullName>
    </submittedName>
</protein>
<accession>A0A3N2C3I8</accession>
<keyword evidence="2" id="KW-0560">Oxidoreductase</keyword>
<dbReference type="GO" id="GO:0016491">
    <property type="term" value="F:oxidoreductase activity"/>
    <property type="evidence" value="ECO:0007669"/>
    <property type="project" value="UniProtKB-KW"/>
</dbReference>
<evidence type="ECO:0000313" key="4">
    <source>
        <dbReference type="Proteomes" id="UP000266915"/>
    </source>
</evidence>
<sequence length="290" mass="30712">MSPWTAADIPDQNGRVAIVTGANSGIGAVTARELAAHGAAVILACRDTDKGARAAATMTGDVEVRQLDLADLASVRRFADGVERVDVLVNNAGVMAVPERRTADGFEMQIGTNFLGPFALTGLLIDRITTRVVTLSSAAHRAGKIDLADLNWRNRTYRRWSAYGQSKLADLMFSAELQRRLTAEGSSVLSVAAHPGFASTELQSHTESAQGPLLAWGTRLLGQSADMGALPTLYAATSPDVEPGGYYGPSGFGEMRGGPKPVDRTSAARDEHVAAELWKTAEALTGVTYR</sequence>
<keyword evidence="4" id="KW-1185">Reference proteome</keyword>
<dbReference type="SUPFAM" id="SSF51735">
    <property type="entry name" value="NAD(P)-binding Rossmann-fold domains"/>
    <property type="match status" value="1"/>
</dbReference>
<comment type="caution">
    <text evidence="3">The sequence shown here is derived from an EMBL/GenBank/DDBJ whole genome shotgun (WGS) entry which is preliminary data.</text>
</comment>
<dbReference type="PANTHER" id="PTHR43157:SF31">
    <property type="entry name" value="PHOSPHATIDYLINOSITOL-GLYCAN BIOSYNTHESIS CLASS F PROTEIN"/>
    <property type="match status" value="1"/>
</dbReference>